<dbReference type="Proteomes" id="UP000761264">
    <property type="component" value="Unassembled WGS sequence"/>
</dbReference>
<sequence>MFDGFETPCLILDPQRLRRNAERMLEHCAARNVALRPHLKTTKSAEVARIATGGRMSHVTVSTLAEAQYFARAGFNDLLYAVGITPNKFARVAGIMAETGKTITLCVDSIEMAQALAESAVTAPALIEIDCGEHRGGLPAETDELIAIGRALGLQLRGVISHAGHSYATDQIAEVKSVAKAEISAANAAAGQLRAAGMAVEVVSIGSTPTVMHADSFDGVTEVRAGVYLFCDLSQLSRNICTLDDMALSVLTTVIGHNRKAGVLTLDAGALAMSKDIGANAFLSSAHYGWLCDTKTLEPSGLSINAVHQEHGTVQVADPVWYERLPIGSTVRVLPGHACLTAAGGYGAYHTTDGQVWPRVDGW</sequence>
<name>A0A967F0W5_9PROT</name>
<protein>
    <recommendedName>
        <fullName evidence="3">D-serine dehydratase-like domain-containing protein</fullName>
    </recommendedName>
</protein>
<reference evidence="4" key="1">
    <citation type="submission" date="2020-03" db="EMBL/GenBank/DDBJ databases">
        <title>Genome of Pelagibius litoralis DSM 21314T.</title>
        <authorList>
            <person name="Wang G."/>
        </authorList>
    </citation>
    <scope>NUCLEOTIDE SEQUENCE</scope>
    <source>
        <strain evidence="4">DSM 21314</strain>
    </source>
</reference>
<evidence type="ECO:0000259" key="3">
    <source>
        <dbReference type="SMART" id="SM01119"/>
    </source>
</evidence>
<dbReference type="Pfam" id="PF01168">
    <property type="entry name" value="Ala_racemase_N"/>
    <property type="match status" value="1"/>
</dbReference>
<dbReference type="PANTHER" id="PTHR28004:SF2">
    <property type="entry name" value="D-SERINE DEHYDRATASE"/>
    <property type="match status" value="1"/>
</dbReference>
<dbReference type="EMBL" id="JAAQPH010000017">
    <property type="protein sequence ID" value="NIA70952.1"/>
    <property type="molecule type" value="Genomic_DNA"/>
</dbReference>
<dbReference type="AlphaFoldDB" id="A0A967F0W5"/>
<dbReference type="InterPro" id="IPR001608">
    <property type="entry name" value="Ala_racemase_N"/>
</dbReference>
<evidence type="ECO:0000313" key="4">
    <source>
        <dbReference type="EMBL" id="NIA70952.1"/>
    </source>
</evidence>
<organism evidence="4 5">
    <name type="scientific">Pelagibius litoralis</name>
    <dbReference type="NCBI Taxonomy" id="374515"/>
    <lineage>
        <taxon>Bacteria</taxon>
        <taxon>Pseudomonadati</taxon>
        <taxon>Pseudomonadota</taxon>
        <taxon>Alphaproteobacteria</taxon>
        <taxon>Rhodospirillales</taxon>
        <taxon>Rhodovibrionaceae</taxon>
        <taxon>Pelagibius</taxon>
    </lineage>
</organism>
<dbReference type="SMART" id="SM01119">
    <property type="entry name" value="D-ser_dehydrat"/>
    <property type="match status" value="1"/>
</dbReference>
<gene>
    <name evidence="4" type="ORF">HBA54_20330</name>
</gene>
<accession>A0A967F0W5</accession>
<evidence type="ECO:0000313" key="5">
    <source>
        <dbReference type="Proteomes" id="UP000761264"/>
    </source>
</evidence>
<dbReference type="GO" id="GO:0008721">
    <property type="term" value="F:D-serine ammonia-lyase activity"/>
    <property type="evidence" value="ECO:0007669"/>
    <property type="project" value="TreeGrafter"/>
</dbReference>
<dbReference type="InterPro" id="IPR026956">
    <property type="entry name" value="D-ser_dehydrat-like_dom"/>
</dbReference>
<keyword evidence="2" id="KW-0456">Lyase</keyword>
<dbReference type="SUPFAM" id="SSF51419">
    <property type="entry name" value="PLP-binding barrel"/>
    <property type="match status" value="1"/>
</dbReference>
<comment type="caution">
    <text evidence="4">The sequence shown here is derived from an EMBL/GenBank/DDBJ whole genome shotgun (WGS) entry which is preliminary data.</text>
</comment>
<feature type="domain" description="D-serine dehydratase-like" evidence="3">
    <location>
        <begin position="247"/>
        <end position="353"/>
    </location>
</feature>
<evidence type="ECO:0000256" key="1">
    <source>
        <dbReference type="ARBA" id="ARBA00005323"/>
    </source>
</evidence>
<dbReference type="InterPro" id="IPR042208">
    <property type="entry name" value="D-ser_dehydrat-like_sf"/>
</dbReference>
<evidence type="ECO:0000256" key="2">
    <source>
        <dbReference type="ARBA" id="ARBA00023239"/>
    </source>
</evidence>
<dbReference type="Gene3D" id="3.20.20.10">
    <property type="entry name" value="Alanine racemase"/>
    <property type="match status" value="1"/>
</dbReference>
<dbReference type="Gene3D" id="2.40.37.20">
    <property type="entry name" value="D-serine dehydratase-like domain"/>
    <property type="match status" value="1"/>
</dbReference>
<comment type="similarity">
    <text evidence="1">Belongs to the DSD1 family.</text>
</comment>
<proteinExistence type="inferred from homology"/>
<dbReference type="GO" id="GO:0036088">
    <property type="term" value="P:D-serine catabolic process"/>
    <property type="evidence" value="ECO:0007669"/>
    <property type="project" value="TreeGrafter"/>
</dbReference>
<keyword evidence="5" id="KW-1185">Reference proteome</keyword>
<dbReference type="InterPro" id="IPR051466">
    <property type="entry name" value="D-amino_acid_metab_enzyme"/>
</dbReference>
<dbReference type="Pfam" id="PF14031">
    <property type="entry name" value="D-ser_dehydrat"/>
    <property type="match status" value="1"/>
</dbReference>
<dbReference type="PANTHER" id="PTHR28004">
    <property type="entry name" value="ZGC:162816-RELATED"/>
    <property type="match status" value="1"/>
</dbReference>
<dbReference type="InterPro" id="IPR029066">
    <property type="entry name" value="PLP-binding_barrel"/>
</dbReference>
<dbReference type="RefSeq" id="WP_167228077.1">
    <property type="nucleotide sequence ID" value="NZ_JAAQPH010000017.1"/>
</dbReference>